<dbReference type="EMBL" id="PQXF01000009">
    <property type="protein sequence ID" value="PXF61022.1"/>
    <property type="molecule type" value="Genomic_DNA"/>
</dbReference>
<sequence length="344" mass="36731">MYDLLQRLSDAHGISGYEDDVRAIVRQELSSYGDVRVDVPGNLIVTKKGTAPSIMLAAHVDEIGLAVKHIDENGFLKFVKVGGWFDQTLLNQRVIVHSKDPCFGVIGSKPPHVMKEDERKKPVDAKDMFIDVGASSADEVASMGIEVGTSVSIDQNLVRLANDHVTGKALDNRAGAALLIDVMKRIGDIKPTVHAVFTVQEEVGLKGARTAAFGLDPDVAIAIDTCIAGDHPGITKDESAMEVGKGAAITVMDAGGRGVITHPKVLAWLRETAKKNKIAHQLDVSDGGTTDATAISLTREGIPSGVISVTTRYLHSPVEVLSLKDMESCADLIAHAVRTAGKWF</sequence>
<organism evidence="1 2">
    <name type="scientific">Candidatus Methanogaster sp</name>
    <dbReference type="NCBI Taxonomy" id="3386292"/>
    <lineage>
        <taxon>Archaea</taxon>
        <taxon>Methanobacteriati</taxon>
        <taxon>Methanobacteriota</taxon>
        <taxon>Stenosarchaea group</taxon>
        <taxon>Methanomicrobia</taxon>
        <taxon>Methanosarcinales</taxon>
        <taxon>ANME-2 cluster</taxon>
        <taxon>Candidatus Methanogasteraceae</taxon>
        <taxon>Candidatus Methanogaster</taxon>
    </lineage>
</organism>
<name>A0AC61L3T5_9EURY</name>
<evidence type="ECO:0000313" key="2">
    <source>
        <dbReference type="Proteomes" id="UP000248329"/>
    </source>
</evidence>
<proteinExistence type="predicted"/>
<comment type="caution">
    <text evidence="1">The sequence shown here is derived from an EMBL/GenBank/DDBJ whole genome shotgun (WGS) entry which is preliminary data.</text>
</comment>
<accession>A0AC61L3T5</accession>
<dbReference type="Proteomes" id="UP000248329">
    <property type="component" value="Unassembled WGS sequence"/>
</dbReference>
<gene>
    <name evidence="1" type="ORF">C4B59_06675</name>
</gene>
<evidence type="ECO:0000313" key="1">
    <source>
        <dbReference type="EMBL" id="PXF61022.1"/>
    </source>
</evidence>
<reference evidence="1" key="1">
    <citation type="submission" date="2018-01" db="EMBL/GenBank/DDBJ databases">
        <authorList>
            <person name="Krukenberg V."/>
        </authorList>
    </citation>
    <scope>NUCLEOTIDE SEQUENCE</scope>
    <source>
        <strain evidence="1">E20ANME2</strain>
    </source>
</reference>
<protein>
    <submittedName>
        <fullName evidence="1">Peptidase M42</fullName>
    </submittedName>
</protein>